<dbReference type="InterPro" id="IPR013655">
    <property type="entry name" value="PAS_fold_3"/>
</dbReference>
<reference evidence="9" key="1">
    <citation type="submission" date="2021-02" db="EMBL/GenBank/DDBJ databases">
        <title>Comparative genomics of Ferrovum myxofaciens strains, predominant extremophile bacteria forming large biofilm stalactites in acid mine ecosystems.</title>
        <authorList>
            <person name="Burkartova K."/>
            <person name="Ridl J."/>
            <person name="Pajer P."/>
            <person name="Falteisek L."/>
        </authorList>
    </citation>
    <scope>NUCLEOTIDE SEQUENCE</scope>
    <source>
        <strain evidence="9">MI1III</strain>
    </source>
</reference>
<dbReference type="GO" id="GO:0016020">
    <property type="term" value="C:membrane"/>
    <property type="evidence" value="ECO:0007669"/>
    <property type="project" value="UniProtKB-SubCell"/>
</dbReference>
<evidence type="ECO:0000259" key="6">
    <source>
        <dbReference type="PROSITE" id="PS50111"/>
    </source>
</evidence>
<keyword evidence="2 4" id="KW-0807">Transducer</keyword>
<dbReference type="Pfam" id="PF08447">
    <property type="entry name" value="PAS_3"/>
    <property type="match status" value="1"/>
</dbReference>
<dbReference type="SUPFAM" id="SSF58104">
    <property type="entry name" value="Methyl-accepting chemotaxis protein (MCP) signaling domain"/>
    <property type="match status" value="1"/>
</dbReference>
<sequence length="691" mass="74716">MKHNGPTTQREIDYAESEVFVSRTDLKGVITEANDSFVHISGFDRTELVGKSHNVVRHQDMPAWAFTDLWATVKSGNVWRGIVKNRAKNGDHYWVRATVSPIMQNGHIEGYLSLRKKPSRNEIFEAESLYRQYPGNDAPPVRWSPKRWFGGLTLQHKMQVIVQPILFVLLTGSTFLTYQQIRANIFEDAVAKADAVAMQVIDGANMLMVTGSIGDKDNRRLLIRKIIEGQKLSSLRLVRTEQVVKQYGEGLPEEKLNDPLVKSVITKSVQAGKSIPAVLFGNTDGHPSMRVITPYIESHSFHGTDCLLCHQVEVGSSNGASDLTIDLSHEFSRLNTIILLLVGAQITLQVLFYLAFGWSSRRYVTRPLSDVTQHLEEIVAGDFSRPADIDGRDEVGKLMNKIQSAKVLMGAVIDRIVSSAHASVEYTRQLDDSSQQAAKTAQEQSSASQAIAAGVEEMSVSIDQTAENAEAVGKTARESLASAKSGGATVKQVIADMSSIGVEVIHAAEAVKALGKQSQRINEIVGQIKEIADQTNLLALNAAIEAARAGELGRGFAVVADEVRKLAGQSATSAATVGEVAKNINAGTANAVSLIDLAVEKVQHGAALAGQAGAAIETIERGSVTVTSRVSEIVAAIHEQSAAGREIAQQIERVSQGAESNAGMVEQIKAVSERLSKSSVLLEKETTKFII</sequence>
<dbReference type="InterPro" id="IPR000014">
    <property type="entry name" value="PAS"/>
</dbReference>
<evidence type="ECO:0000259" key="8">
    <source>
        <dbReference type="PROSITE" id="PS50885"/>
    </source>
</evidence>
<dbReference type="InterPro" id="IPR004089">
    <property type="entry name" value="MCPsignal_dom"/>
</dbReference>
<name>A0A9E6SXT2_9PROT</name>
<dbReference type="SMART" id="SM00304">
    <property type="entry name" value="HAMP"/>
    <property type="match status" value="1"/>
</dbReference>
<evidence type="ECO:0000259" key="7">
    <source>
        <dbReference type="PROSITE" id="PS50112"/>
    </source>
</evidence>
<dbReference type="SMART" id="SM00283">
    <property type="entry name" value="MA"/>
    <property type="match status" value="1"/>
</dbReference>
<dbReference type="PRINTS" id="PR00260">
    <property type="entry name" value="CHEMTRNSDUCR"/>
</dbReference>
<dbReference type="CDD" id="cd11386">
    <property type="entry name" value="MCP_signal"/>
    <property type="match status" value="1"/>
</dbReference>
<dbReference type="InterPro" id="IPR003660">
    <property type="entry name" value="HAMP_dom"/>
</dbReference>
<evidence type="ECO:0000256" key="1">
    <source>
        <dbReference type="ARBA" id="ARBA00004370"/>
    </source>
</evidence>
<dbReference type="SUPFAM" id="SSF55785">
    <property type="entry name" value="PYP-like sensor domain (PAS domain)"/>
    <property type="match status" value="1"/>
</dbReference>
<dbReference type="GO" id="GO:0004888">
    <property type="term" value="F:transmembrane signaling receptor activity"/>
    <property type="evidence" value="ECO:0007669"/>
    <property type="project" value="InterPro"/>
</dbReference>
<dbReference type="AlphaFoldDB" id="A0A9E6SXT2"/>
<comment type="similarity">
    <text evidence="3">Belongs to the methyl-accepting chemotaxis (MCP) protein family.</text>
</comment>
<comment type="subcellular location">
    <subcellularLocation>
        <location evidence="1">Membrane</location>
    </subcellularLocation>
</comment>
<feature type="transmembrane region" description="Helical" evidence="5">
    <location>
        <begin position="337"/>
        <end position="356"/>
    </location>
</feature>
<dbReference type="PANTHER" id="PTHR32089">
    <property type="entry name" value="METHYL-ACCEPTING CHEMOTAXIS PROTEIN MCPB"/>
    <property type="match status" value="1"/>
</dbReference>
<evidence type="ECO:0000256" key="3">
    <source>
        <dbReference type="ARBA" id="ARBA00029447"/>
    </source>
</evidence>
<evidence type="ECO:0000256" key="5">
    <source>
        <dbReference type="SAM" id="Phobius"/>
    </source>
</evidence>
<keyword evidence="5" id="KW-0812">Transmembrane</keyword>
<dbReference type="Proteomes" id="UP000683551">
    <property type="component" value="Chromosome"/>
</dbReference>
<dbReference type="NCBIfam" id="TIGR00229">
    <property type="entry name" value="sensory_box"/>
    <property type="match status" value="1"/>
</dbReference>
<dbReference type="PROSITE" id="PS50885">
    <property type="entry name" value="HAMP"/>
    <property type="match status" value="1"/>
</dbReference>
<dbReference type="Gene3D" id="1.10.287.950">
    <property type="entry name" value="Methyl-accepting chemotaxis protein"/>
    <property type="match status" value="1"/>
</dbReference>
<dbReference type="Pfam" id="PF00672">
    <property type="entry name" value="HAMP"/>
    <property type="match status" value="1"/>
</dbReference>
<gene>
    <name evidence="9" type="ORF">JZL65_01235</name>
</gene>
<feature type="domain" description="PAS" evidence="7">
    <location>
        <begin position="25"/>
        <end position="52"/>
    </location>
</feature>
<dbReference type="Gene3D" id="3.30.450.20">
    <property type="entry name" value="PAS domain"/>
    <property type="match status" value="1"/>
</dbReference>
<dbReference type="CDD" id="cd06225">
    <property type="entry name" value="HAMP"/>
    <property type="match status" value="1"/>
</dbReference>
<evidence type="ECO:0000313" key="10">
    <source>
        <dbReference type="Proteomes" id="UP000683551"/>
    </source>
</evidence>
<dbReference type="RefSeq" id="WP_273145117.1">
    <property type="nucleotide sequence ID" value="NZ_CP053675.1"/>
</dbReference>
<dbReference type="CDD" id="cd00130">
    <property type="entry name" value="PAS"/>
    <property type="match status" value="1"/>
</dbReference>
<keyword evidence="5" id="KW-0472">Membrane</keyword>
<feature type="domain" description="Methyl-accepting transducer" evidence="6">
    <location>
        <begin position="419"/>
        <end position="655"/>
    </location>
</feature>
<dbReference type="Pfam" id="PF00015">
    <property type="entry name" value="MCPsignal"/>
    <property type="match status" value="1"/>
</dbReference>
<dbReference type="PANTHER" id="PTHR32089:SF112">
    <property type="entry name" value="LYSOZYME-LIKE PROTEIN-RELATED"/>
    <property type="match status" value="1"/>
</dbReference>
<dbReference type="InterPro" id="IPR004090">
    <property type="entry name" value="Chemotax_Me-accpt_rcpt"/>
</dbReference>
<feature type="domain" description="HAMP" evidence="8">
    <location>
        <begin position="362"/>
        <end position="414"/>
    </location>
</feature>
<dbReference type="FunFam" id="1.10.287.950:FF:000001">
    <property type="entry name" value="Methyl-accepting chemotaxis sensory transducer"/>
    <property type="match status" value="1"/>
</dbReference>
<dbReference type="PROSITE" id="PS50112">
    <property type="entry name" value="PAS"/>
    <property type="match status" value="1"/>
</dbReference>
<evidence type="ECO:0000256" key="2">
    <source>
        <dbReference type="ARBA" id="ARBA00023224"/>
    </source>
</evidence>
<evidence type="ECO:0000256" key="4">
    <source>
        <dbReference type="PROSITE-ProRule" id="PRU00284"/>
    </source>
</evidence>
<dbReference type="Gene3D" id="1.10.8.500">
    <property type="entry name" value="HAMP domain in histidine kinase"/>
    <property type="match status" value="1"/>
</dbReference>
<organism evidence="9 10">
    <name type="scientific">Ferrovum myxofaciens</name>
    <dbReference type="NCBI Taxonomy" id="416213"/>
    <lineage>
        <taxon>Bacteria</taxon>
        <taxon>Pseudomonadati</taxon>
        <taxon>Pseudomonadota</taxon>
        <taxon>Betaproteobacteria</taxon>
        <taxon>Ferrovales</taxon>
        <taxon>Ferrovaceae</taxon>
        <taxon>Ferrovum</taxon>
    </lineage>
</organism>
<dbReference type="PROSITE" id="PS50111">
    <property type="entry name" value="CHEMOTAXIS_TRANSDUC_2"/>
    <property type="match status" value="1"/>
</dbReference>
<dbReference type="EMBL" id="CP071137">
    <property type="protein sequence ID" value="QWY77739.1"/>
    <property type="molecule type" value="Genomic_DNA"/>
</dbReference>
<proteinExistence type="inferred from homology"/>
<protein>
    <submittedName>
        <fullName evidence="9">PAS domain-containing protein</fullName>
    </submittedName>
</protein>
<dbReference type="GO" id="GO:0007165">
    <property type="term" value="P:signal transduction"/>
    <property type="evidence" value="ECO:0007669"/>
    <property type="project" value="UniProtKB-KW"/>
</dbReference>
<keyword evidence="5" id="KW-1133">Transmembrane helix</keyword>
<dbReference type="GO" id="GO:0006935">
    <property type="term" value="P:chemotaxis"/>
    <property type="evidence" value="ECO:0007669"/>
    <property type="project" value="InterPro"/>
</dbReference>
<dbReference type="InterPro" id="IPR035965">
    <property type="entry name" value="PAS-like_dom_sf"/>
</dbReference>
<accession>A0A9E6SXT2</accession>
<evidence type="ECO:0000313" key="9">
    <source>
        <dbReference type="EMBL" id="QWY77739.1"/>
    </source>
</evidence>